<protein>
    <submittedName>
        <fullName evidence="5">Long-chain acyl-CoA synthetase</fullName>
    </submittedName>
</protein>
<proteinExistence type="predicted"/>
<dbReference type="GO" id="GO:0016020">
    <property type="term" value="C:membrane"/>
    <property type="evidence" value="ECO:0007669"/>
    <property type="project" value="TreeGrafter"/>
</dbReference>
<dbReference type="InterPro" id="IPR045851">
    <property type="entry name" value="AMP-bd_C_sf"/>
</dbReference>
<dbReference type="Proteomes" id="UP000199197">
    <property type="component" value="Unassembled WGS sequence"/>
</dbReference>
<reference evidence="6" key="1">
    <citation type="submission" date="2015-11" db="EMBL/GenBank/DDBJ databases">
        <authorList>
            <person name="Varghese N."/>
        </authorList>
    </citation>
    <scope>NUCLEOTIDE SEQUENCE [LARGE SCALE GENOMIC DNA]</scope>
    <source>
        <strain evidence="6">JGI-23</strain>
    </source>
</reference>
<dbReference type="Gene3D" id="3.40.50.12780">
    <property type="entry name" value="N-terminal domain of ligase-like"/>
    <property type="match status" value="1"/>
</dbReference>
<keyword evidence="6" id="KW-1185">Reference proteome</keyword>
<dbReference type="AlphaFoldDB" id="A0A0N7MXZ7"/>
<dbReference type="OrthoDB" id="9803968at2"/>
<comment type="catalytic activity">
    <reaction evidence="3">
        <text>a long-chain fatty acid + ATP + CoA = a long-chain fatty acyl-CoA + AMP + diphosphate</text>
        <dbReference type="Rhea" id="RHEA:15421"/>
        <dbReference type="ChEBI" id="CHEBI:30616"/>
        <dbReference type="ChEBI" id="CHEBI:33019"/>
        <dbReference type="ChEBI" id="CHEBI:57287"/>
        <dbReference type="ChEBI" id="CHEBI:57560"/>
        <dbReference type="ChEBI" id="CHEBI:83139"/>
        <dbReference type="ChEBI" id="CHEBI:456215"/>
        <dbReference type="EC" id="6.2.1.3"/>
    </reaction>
    <physiologicalReaction direction="left-to-right" evidence="3">
        <dbReference type="Rhea" id="RHEA:15422"/>
    </physiologicalReaction>
</comment>
<evidence type="ECO:0000256" key="1">
    <source>
        <dbReference type="ARBA" id="ARBA00022741"/>
    </source>
</evidence>
<evidence type="ECO:0000256" key="2">
    <source>
        <dbReference type="ARBA" id="ARBA00022840"/>
    </source>
</evidence>
<dbReference type="CDD" id="cd05907">
    <property type="entry name" value="VL_LC_FACS_like"/>
    <property type="match status" value="1"/>
</dbReference>
<accession>A0A0N7MXZ7</accession>
<dbReference type="SUPFAM" id="SSF56801">
    <property type="entry name" value="Acetyl-CoA synthetase-like"/>
    <property type="match status" value="1"/>
</dbReference>
<keyword evidence="1" id="KW-0547">Nucleotide-binding</keyword>
<evidence type="ECO:0000256" key="3">
    <source>
        <dbReference type="ARBA" id="ARBA00024484"/>
    </source>
</evidence>
<dbReference type="Gene3D" id="3.30.300.30">
    <property type="match status" value="1"/>
</dbReference>
<evidence type="ECO:0000259" key="4">
    <source>
        <dbReference type="Pfam" id="PF00501"/>
    </source>
</evidence>
<dbReference type="PANTHER" id="PTHR43272:SF33">
    <property type="entry name" value="AMP-BINDING DOMAIN-CONTAINING PROTEIN-RELATED"/>
    <property type="match status" value="1"/>
</dbReference>
<dbReference type="GO" id="GO:0005524">
    <property type="term" value="F:ATP binding"/>
    <property type="evidence" value="ECO:0007669"/>
    <property type="project" value="UniProtKB-KW"/>
</dbReference>
<dbReference type="InterPro" id="IPR020845">
    <property type="entry name" value="AMP-binding_CS"/>
</dbReference>
<evidence type="ECO:0000313" key="5">
    <source>
        <dbReference type="EMBL" id="CUT02835.1"/>
    </source>
</evidence>
<feature type="domain" description="AMP-dependent synthetase/ligase" evidence="4">
    <location>
        <begin position="25"/>
        <end position="430"/>
    </location>
</feature>
<dbReference type="InterPro" id="IPR042099">
    <property type="entry name" value="ANL_N_sf"/>
</dbReference>
<name>A0A0N7MXZ7_9BACT</name>
<dbReference type="RefSeq" id="WP_092350178.1">
    <property type="nucleotide sequence ID" value="NZ_CZVW01000014.1"/>
</dbReference>
<dbReference type="PROSITE" id="PS00455">
    <property type="entry name" value="AMP_BINDING"/>
    <property type="match status" value="1"/>
</dbReference>
<organism evidence="5 6">
    <name type="scientific">Candidatus Chryseopegocella kryptomonas</name>
    <dbReference type="NCBI Taxonomy" id="1633643"/>
    <lineage>
        <taxon>Bacteria</taxon>
        <taxon>Pseudomonadati</taxon>
        <taxon>Candidatus Kryptoniota</taxon>
        <taxon>Candidatus Chryseopegocella</taxon>
    </lineage>
</organism>
<keyword evidence="2" id="KW-0067">ATP-binding</keyword>
<dbReference type="InterPro" id="IPR000873">
    <property type="entry name" value="AMP-dep_synth/lig_dom"/>
</dbReference>
<dbReference type="EMBL" id="CZVW01000014">
    <property type="protein sequence ID" value="CUT02835.1"/>
    <property type="molecule type" value="Genomic_DNA"/>
</dbReference>
<evidence type="ECO:0000313" key="6">
    <source>
        <dbReference type="Proteomes" id="UP000199197"/>
    </source>
</evidence>
<dbReference type="Pfam" id="PF00501">
    <property type="entry name" value="AMP-binding"/>
    <property type="match status" value="1"/>
</dbReference>
<dbReference type="PANTHER" id="PTHR43272">
    <property type="entry name" value="LONG-CHAIN-FATTY-ACID--COA LIGASE"/>
    <property type="match status" value="1"/>
</dbReference>
<dbReference type="GO" id="GO:0004467">
    <property type="term" value="F:long-chain fatty acid-CoA ligase activity"/>
    <property type="evidence" value="ECO:0007669"/>
    <property type="project" value="UniProtKB-EC"/>
</dbReference>
<sequence length="606" mass="68252">MPVVKPFSTIAEMFDVITRHFIDSEKPAYLYKVAGVYKPLSYKELREMVELTACGLAALGLKKGDKVGIISENRIEWIIVDFAMTTTGIIDVPVYPTLTAKQIEYIFNNAGVKATFVSNQVQLSKVEKIYDNVKSLDKVIIFTEKGITAPEYLLSLKELMELGRDFREKNPDYWINMIREIKPEDILTIIYTSGTTGEPKGVVLTHKNLVSNILSATQVVPMTPEDTFLSYLPFSHSFERMAGFYAAFACGGIVALAESIDTIAQNLLEVKPTVMTSVPRLFERLYNRIIKGVESGPALRKKIFYWALDVGKKYVQASKKGNVPAWLKAQYALADKLVFSKLKERTGGRIKFFVSGGAALAKELGEFFEALGIKIIEGYGLTETSPVLTVNRLDDYKFGTVGKPIPGVEIKIAEDGEILARGPNVMLGYYNNPEATAEAIDKDGWFHTGDIGYFDEDGFLVITDRKKHIFVSSGGKNIAPQPIESLLVQSNYIDQAVVIGEGKPFLTALIVPDFEAINDYAKQQGIQFQDEKELLHRDEIYRLFEREIKKVNKELAQHEHIRNFRLLEKPFTIEDGELTPTLKVKRKVVEQKYKELIEKMYEELGV</sequence>
<gene>
    <name evidence="5" type="ORF">JGI23_01340</name>
</gene>
<dbReference type="Pfam" id="PF23562">
    <property type="entry name" value="AMP-binding_C_3"/>
    <property type="match status" value="1"/>
</dbReference>